<keyword evidence="3" id="KW-1185">Reference proteome</keyword>
<evidence type="ECO:0000256" key="1">
    <source>
        <dbReference type="SAM" id="MobiDB-lite"/>
    </source>
</evidence>
<dbReference type="AlphaFoldDB" id="A0A2I0UCD2"/>
<dbReference type="Proteomes" id="UP000233556">
    <property type="component" value="Unassembled WGS sequence"/>
</dbReference>
<gene>
    <name evidence="2" type="ORF">llap_5965</name>
</gene>
<accession>A0A2I0UCD2</accession>
<proteinExistence type="predicted"/>
<protein>
    <submittedName>
        <fullName evidence="2">Protein pxr1-like</fullName>
    </submittedName>
</protein>
<dbReference type="EMBL" id="KZ505876">
    <property type="protein sequence ID" value="PKU43719.1"/>
    <property type="molecule type" value="Genomic_DNA"/>
</dbReference>
<name>A0A2I0UCD2_LIMLA</name>
<reference evidence="3" key="1">
    <citation type="submission" date="2017-11" db="EMBL/GenBank/DDBJ databases">
        <authorList>
            <person name="Lima N.C."/>
            <person name="Parody-Merino A.M."/>
            <person name="Battley P.F."/>
            <person name="Fidler A.E."/>
            <person name="Prosdocimi F."/>
        </authorList>
    </citation>
    <scope>NUCLEOTIDE SEQUENCE [LARGE SCALE GENOMIC DNA]</scope>
</reference>
<evidence type="ECO:0000313" key="3">
    <source>
        <dbReference type="Proteomes" id="UP000233556"/>
    </source>
</evidence>
<organism evidence="2 3">
    <name type="scientific">Limosa lapponica baueri</name>
    <dbReference type="NCBI Taxonomy" id="1758121"/>
    <lineage>
        <taxon>Eukaryota</taxon>
        <taxon>Metazoa</taxon>
        <taxon>Chordata</taxon>
        <taxon>Craniata</taxon>
        <taxon>Vertebrata</taxon>
        <taxon>Euteleostomi</taxon>
        <taxon>Archelosauria</taxon>
        <taxon>Archosauria</taxon>
        <taxon>Dinosauria</taxon>
        <taxon>Saurischia</taxon>
        <taxon>Theropoda</taxon>
        <taxon>Coelurosauria</taxon>
        <taxon>Aves</taxon>
        <taxon>Neognathae</taxon>
        <taxon>Neoaves</taxon>
        <taxon>Charadriiformes</taxon>
        <taxon>Scolopacidae</taxon>
        <taxon>Limosa</taxon>
    </lineage>
</organism>
<feature type="compositionally biased region" description="Polar residues" evidence="1">
    <location>
        <begin position="16"/>
        <end position="25"/>
    </location>
</feature>
<evidence type="ECO:0000313" key="2">
    <source>
        <dbReference type="EMBL" id="PKU43719.1"/>
    </source>
</evidence>
<reference evidence="3" key="2">
    <citation type="submission" date="2017-12" db="EMBL/GenBank/DDBJ databases">
        <title>Genome sequence of the Bar-tailed Godwit (Limosa lapponica baueri).</title>
        <authorList>
            <person name="Lima N.C.B."/>
            <person name="Parody-Merino A.M."/>
            <person name="Battley P.F."/>
            <person name="Fidler A.E."/>
            <person name="Prosdocimi F."/>
        </authorList>
    </citation>
    <scope>NUCLEOTIDE SEQUENCE [LARGE SCALE GENOMIC DNA]</scope>
</reference>
<sequence length="115" mass="12158">MPASCKMDLPLAKAKPTSNSGSASDNIFRKGKKPAVQQQPERGVRICERNNSADTKVTEEGGGGGAPGAGAKLPLHPVVKTMVRQAVPLHPMEVNGRAEIHLQPVEDLTLKQVDA</sequence>
<feature type="region of interest" description="Disordered" evidence="1">
    <location>
        <begin position="1"/>
        <end position="73"/>
    </location>
</feature>